<evidence type="ECO:0000313" key="1">
    <source>
        <dbReference type="EMBL" id="CAG8801811.1"/>
    </source>
</evidence>
<organism evidence="1 2">
    <name type="scientific">Racocetra fulgida</name>
    <dbReference type="NCBI Taxonomy" id="60492"/>
    <lineage>
        <taxon>Eukaryota</taxon>
        <taxon>Fungi</taxon>
        <taxon>Fungi incertae sedis</taxon>
        <taxon>Mucoromycota</taxon>
        <taxon>Glomeromycotina</taxon>
        <taxon>Glomeromycetes</taxon>
        <taxon>Diversisporales</taxon>
        <taxon>Gigasporaceae</taxon>
        <taxon>Racocetra</taxon>
    </lineage>
</organism>
<dbReference type="AlphaFoldDB" id="A0A9N9JYC9"/>
<feature type="non-terminal residue" evidence="1">
    <location>
        <position position="40"/>
    </location>
</feature>
<protein>
    <submittedName>
        <fullName evidence="1">1103_t:CDS:1</fullName>
    </submittedName>
</protein>
<accession>A0A9N9JYC9</accession>
<gene>
    <name evidence="1" type="ORF">RFULGI_LOCUS17813</name>
</gene>
<name>A0A9N9JYC9_9GLOM</name>
<comment type="caution">
    <text evidence="1">The sequence shown here is derived from an EMBL/GenBank/DDBJ whole genome shotgun (WGS) entry which is preliminary data.</text>
</comment>
<evidence type="ECO:0000313" key="2">
    <source>
        <dbReference type="Proteomes" id="UP000789396"/>
    </source>
</evidence>
<dbReference type="Proteomes" id="UP000789396">
    <property type="component" value="Unassembled WGS sequence"/>
</dbReference>
<keyword evidence="2" id="KW-1185">Reference proteome</keyword>
<proteinExistence type="predicted"/>
<reference evidence="1" key="1">
    <citation type="submission" date="2021-06" db="EMBL/GenBank/DDBJ databases">
        <authorList>
            <person name="Kallberg Y."/>
            <person name="Tangrot J."/>
            <person name="Rosling A."/>
        </authorList>
    </citation>
    <scope>NUCLEOTIDE SEQUENCE</scope>
    <source>
        <strain evidence="1">IN212</strain>
    </source>
</reference>
<sequence length="40" mass="4799">MTALWNWTAERQGKRMKDVYFRSLLKMQIDYFEAPDITSG</sequence>
<dbReference type="EMBL" id="CAJVPZ010072869">
    <property type="protein sequence ID" value="CAG8801811.1"/>
    <property type="molecule type" value="Genomic_DNA"/>
</dbReference>